<evidence type="ECO:0000313" key="1">
    <source>
        <dbReference type="EMBL" id="QIU96206.1"/>
    </source>
</evidence>
<dbReference type="GO" id="GO:0110001">
    <property type="term" value="C:toxin-antitoxin complex"/>
    <property type="evidence" value="ECO:0007669"/>
    <property type="project" value="InterPro"/>
</dbReference>
<dbReference type="GO" id="GO:0004519">
    <property type="term" value="F:endonuclease activity"/>
    <property type="evidence" value="ECO:0007669"/>
    <property type="project" value="InterPro"/>
</dbReference>
<dbReference type="AlphaFoldDB" id="A0A6H0KRV8"/>
<reference evidence="1 2" key="1">
    <citation type="submission" date="2020-03" db="EMBL/GenBank/DDBJ databases">
        <title>Genomic analysis of Bacteroides faecium CBA7301.</title>
        <authorList>
            <person name="Kim J."/>
            <person name="Roh S.W."/>
        </authorList>
    </citation>
    <scope>NUCLEOTIDE SEQUENCE [LARGE SCALE GENOMIC DNA]</scope>
    <source>
        <strain evidence="1 2">CBA7301</strain>
    </source>
</reference>
<dbReference type="GO" id="GO:0003723">
    <property type="term" value="F:RNA binding"/>
    <property type="evidence" value="ECO:0007669"/>
    <property type="project" value="InterPro"/>
</dbReference>
<dbReference type="RefSeq" id="WP_167965463.1">
    <property type="nucleotide sequence ID" value="NZ_CP050831.1"/>
</dbReference>
<dbReference type="KEGG" id="bfc:BacF7301_19565"/>
<gene>
    <name evidence="1" type="ORF">BacF7301_19565</name>
</gene>
<accession>A0A6H0KRV8</accession>
<organism evidence="1 2">
    <name type="scientific">Bacteroides faecium</name>
    <dbReference type="NCBI Taxonomy" id="2715212"/>
    <lineage>
        <taxon>Bacteria</taxon>
        <taxon>Pseudomonadati</taxon>
        <taxon>Bacteroidota</taxon>
        <taxon>Bacteroidia</taxon>
        <taxon>Bacteroidales</taxon>
        <taxon>Bacteroidaceae</taxon>
        <taxon>Bacteroides</taxon>
    </lineage>
</organism>
<dbReference type="Proteomes" id="UP000501780">
    <property type="component" value="Chromosome"/>
</dbReference>
<protein>
    <submittedName>
        <fullName evidence="1">Type II toxin-antitoxin system HigB family toxin</fullName>
    </submittedName>
</protein>
<proteinExistence type="predicted"/>
<evidence type="ECO:0000313" key="2">
    <source>
        <dbReference type="Proteomes" id="UP000501780"/>
    </source>
</evidence>
<sequence>MKIIDAEKLEKFVKKHADAENAIERWIEIIQSAEWKNHNELKSDFLSVDYVGNDRYVFNIKGNKYRIIAVVVFFAGRLYIRFVGTHADYDRIDAKII</sequence>
<dbReference type="EMBL" id="CP050831">
    <property type="protein sequence ID" value="QIU96206.1"/>
    <property type="molecule type" value="Genomic_DNA"/>
</dbReference>
<dbReference type="Pfam" id="PF09907">
    <property type="entry name" value="HigB_toxin"/>
    <property type="match status" value="1"/>
</dbReference>
<name>A0A6H0KRV8_9BACE</name>
<dbReference type="InterPro" id="IPR018669">
    <property type="entry name" value="Toxin_HigB"/>
</dbReference>
<keyword evidence="2" id="KW-1185">Reference proteome</keyword>